<keyword evidence="2" id="KW-1185">Reference proteome</keyword>
<dbReference type="STRING" id="1297569.MESS2_760004"/>
<evidence type="ECO:0000313" key="2">
    <source>
        <dbReference type="Proteomes" id="UP000012062"/>
    </source>
</evidence>
<accession>M5EW55</accession>
<name>M5EW55_9HYPH</name>
<dbReference type="EMBL" id="CAUM01000146">
    <property type="protein sequence ID" value="CCV08482.1"/>
    <property type="molecule type" value="Genomic_DNA"/>
</dbReference>
<dbReference type="AlphaFoldDB" id="M5EW55"/>
<comment type="caution">
    <text evidence="1">The sequence shown here is derived from an EMBL/GenBank/DDBJ whole genome shotgun (WGS) entry which is preliminary data.</text>
</comment>
<protein>
    <submittedName>
        <fullName evidence="1">Uncharacterized protein</fullName>
    </submittedName>
</protein>
<reference evidence="1 2" key="1">
    <citation type="submission" date="2013-02" db="EMBL/GenBank/DDBJ databases">
        <authorList>
            <person name="Genoscope - CEA"/>
        </authorList>
    </citation>
    <scope>NUCLEOTIDE SEQUENCE [LARGE SCALE GENOMIC DNA]</scope>
    <source>
        <strain evidence="1 2">STM 2683</strain>
    </source>
</reference>
<organism evidence="1 2">
    <name type="scientific">Mesorhizobium metallidurans STM 2683</name>
    <dbReference type="NCBI Taxonomy" id="1297569"/>
    <lineage>
        <taxon>Bacteria</taxon>
        <taxon>Pseudomonadati</taxon>
        <taxon>Pseudomonadota</taxon>
        <taxon>Alphaproteobacteria</taxon>
        <taxon>Hyphomicrobiales</taxon>
        <taxon>Phyllobacteriaceae</taxon>
        <taxon>Mesorhizobium</taxon>
    </lineage>
</organism>
<gene>
    <name evidence="1" type="ORF">MESS2_760004</name>
</gene>
<sequence>MPVRPYERADAGMPKGRQGEHAWIGPLRRDLFGLRMILYFETIGRRRRGLRAQDREWSRHARCAPNRFSARAEA</sequence>
<dbReference type="Proteomes" id="UP000012062">
    <property type="component" value="Unassembled WGS sequence"/>
</dbReference>
<evidence type="ECO:0000313" key="1">
    <source>
        <dbReference type="EMBL" id="CCV08482.1"/>
    </source>
</evidence>
<proteinExistence type="predicted"/>